<dbReference type="PANTHER" id="PTHR18968">
    <property type="entry name" value="THIAMINE PYROPHOSPHATE ENZYMES"/>
    <property type="match status" value="1"/>
</dbReference>
<proteinExistence type="inferred from homology"/>
<dbReference type="InterPro" id="IPR012846">
    <property type="entry name" value="Acetolactate_synth_lsu"/>
</dbReference>
<reference evidence="15" key="1">
    <citation type="submission" date="2022-12" db="EMBL/GenBank/DDBJ databases">
        <title>Paracoccus onchidii sp. nov., isolated from a marine invertebrate from the South China Sea.</title>
        <authorList>
            <person name="Xu S."/>
            <person name="Liu Z."/>
            <person name="Xu Y."/>
        </authorList>
    </citation>
    <scope>NUCLEOTIDE SEQUENCE</scope>
    <source>
        <strain evidence="15">Z330</strain>
    </source>
</reference>
<dbReference type="InterPro" id="IPR045229">
    <property type="entry name" value="TPP_enz"/>
</dbReference>
<evidence type="ECO:0000256" key="10">
    <source>
        <dbReference type="ARBA" id="ARBA00023304"/>
    </source>
</evidence>
<evidence type="ECO:0000313" key="15">
    <source>
        <dbReference type="EMBL" id="MDB6177457.1"/>
    </source>
</evidence>
<dbReference type="NCBIfam" id="NF006581">
    <property type="entry name" value="PRK09107.1"/>
    <property type="match status" value="1"/>
</dbReference>
<dbReference type="InterPro" id="IPR012001">
    <property type="entry name" value="Thiamin_PyroP_enz_TPP-bd_dom"/>
</dbReference>
<gene>
    <name evidence="15" type="ORF">PAF17_08015</name>
</gene>
<dbReference type="SUPFAM" id="SSF52467">
    <property type="entry name" value="DHS-like NAD/FAD-binding domain"/>
    <property type="match status" value="1"/>
</dbReference>
<dbReference type="InterPro" id="IPR029035">
    <property type="entry name" value="DHS-like_NAD/FAD-binding_dom"/>
</dbReference>
<dbReference type="CDD" id="cd02015">
    <property type="entry name" value="TPP_AHAS"/>
    <property type="match status" value="1"/>
</dbReference>
<evidence type="ECO:0000256" key="3">
    <source>
        <dbReference type="ARBA" id="ARBA00007812"/>
    </source>
</evidence>
<dbReference type="Pfam" id="PF00205">
    <property type="entry name" value="TPP_enzyme_M"/>
    <property type="match status" value="1"/>
</dbReference>
<evidence type="ECO:0000256" key="8">
    <source>
        <dbReference type="ARBA" id="ARBA00022842"/>
    </source>
</evidence>
<evidence type="ECO:0000256" key="2">
    <source>
        <dbReference type="ARBA" id="ARBA00005025"/>
    </source>
</evidence>
<keyword evidence="8 11" id="KW-0460">Magnesium</keyword>
<dbReference type="EC" id="2.2.1.6" evidence="4 11"/>
<evidence type="ECO:0000259" key="13">
    <source>
        <dbReference type="Pfam" id="PF02775"/>
    </source>
</evidence>
<evidence type="ECO:0000256" key="4">
    <source>
        <dbReference type="ARBA" id="ARBA00013145"/>
    </source>
</evidence>
<dbReference type="InterPro" id="IPR029061">
    <property type="entry name" value="THDP-binding"/>
</dbReference>
<dbReference type="Pfam" id="PF02776">
    <property type="entry name" value="TPP_enzyme_N"/>
    <property type="match status" value="1"/>
</dbReference>
<dbReference type="Gene3D" id="3.40.50.970">
    <property type="match status" value="2"/>
</dbReference>
<feature type="domain" description="Thiamine pyrophosphate enzyme TPP-binding" evidence="13">
    <location>
        <begin position="397"/>
        <end position="544"/>
    </location>
</feature>
<dbReference type="GO" id="GO:0003984">
    <property type="term" value="F:acetolactate synthase activity"/>
    <property type="evidence" value="ECO:0007669"/>
    <property type="project" value="UniProtKB-EC"/>
</dbReference>
<keyword evidence="5 11" id="KW-0028">Amino-acid biosynthesis</keyword>
<feature type="domain" description="Thiamine pyrophosphate enzyme N-terminal TPP-binding" evidence="14">
    <location>
        <begin position="5"/>
        <end position="120"/>
    </location>
</feature>
<keyword evidence="9 11" id="KW-0786">Thiamine pyrophosphate</keyword>
<keyword evidence="10 11" id="KW-0100">Branched-chain amino acid biosynthesis</keyword>
<dbReference type="InterPro" id="IPR039368">
    <property type="entry name" value="AHAS_TPP"/>
</dbReference>
<evidence type="ECO:0000259" key="12">
    <source>
        <dbReference type="Pfam" id="PF00205"/>
    </source>
</evidence>
<dbReference type="InterPro" id="IPR011766">
    <property type="entry name" value="TPP_enzyme_TPP-bd"/>
</dbReference>
<feature type="domain" description="Thiamine pyrophosphate enzyme central" evidence="12">
    <location>
        <begin position="195"/>
        <end position="332"/>
    </location>
</feature>
<name>A0ABT4ZDL9_9RHOB</name>
<dbReference type="PROSITE" id="PS00187">
    <property type="entry name" value="TPP_ENZYMES"/>
    <property type="match status" value="1"/>
</dbReference>
<comment type="cofactor">
    <cofactor evidence="11">
        <name>Mg(2+)</name>
        <dbReference type="ChEBI" id="CHEBI:18420"/>
    </cofactor>
    <text evidence="11">Binds 1 Mg(2+) ion per subunit.</text>
</comment>
<dbReference type="PANTHER" id="PTHR18968:SF13">
    <property type="entry name" value="ACETOLACTATE SYNTHASE CATALYTIC SUBUNIT, MITOCHONDRIAL"/>
    <property type="match status" value="1"/>
</dbReference>
<keyword evidence="16" id="KW-1185">Reference proteome</keyword>
<dbReference type="InterPro" id="IPR000399">
    <property type="entry name" value="TPP-bd_CS"/>
</dbReference>
<comment type="caution">
    <text evidence="15">The sequence shown here is derived from an EMBL/GenBank/DDBJ whole genome shotgun (WGS) entry which is preliminary data.</text>
</comment>
<comment type="pathway">
    <text evidence="2 11">Amino-acid biosynthesis; L-valine biosynthesis; L-valine from pyruvate: step 1/4.</text>
</comment>
<sequence>MSRMMTGARMVVEALRDQGVDTVFGYPGGAVLPIYDEIFQQNDITHVLVRHEQGAVHMAEGYARATGKPGVVLVTSGPGATNAVTGLTDALLDSIPLVVLSGQVPTFMIGTDGFQEADTVGITRPCTKHNWLVKDTGKLAETIHKAFQVATSGRPGPVLIDIPKDVQFATDGYVGPKQVETGRYQPVRKGDLAAITRLVEMIEQAERPILYTGGGVINSGPGASQLLRELADATGIPVTSTLMGLGAYPASGQNWIGMLGMHGLYEANLAMHGCDLMINLGARFDDRITGRIADFSPNSIKAHVDIDPSSINKVVHVDLPIVGDVGHVLEDLLKVWKSRGRKTNKTALGKWWEQIEGWKAKNCLFFRNSDTIIKPQHALQRLEALTKDRDRYVTTEVGQHQMWAAQYLGFDEPNRWMTSGGLGTMGYGLPASIGVQMAHPEALVINVAGDASWLMNMQEMGTAVQFRLPVKQFILNNERLGMVRQWQQLLHGERYSQSWSDSLPDFIKLAEAFGCKGAQVRDPKDLDAAIQDMLDYDGPYILDVLVEKHENCFPMIPSGKPHNEMLLGEAETQGAIQADGAVLV</sequence>
<evidence type="ECO:0000256" key="7">
    <source>
        <dbReference type="ARBA" id="ARBA00022723"/>
    </source>
</evidence>
<protein>
    <recommendedName>
        <fullName evidence="4 11">Acetolactate synthase</fullName>
        <ecNumber evidence="4 11">2.2.1.6</ecNumber>
    </recommendedName>
</protein>
<dbReference type="CDD" id="cd07035">
    <property type="entry name" value="TPP_PYR_POX_like"/>
    <property type="match status" value="1"/>
</dbReference>
<evidence type="ECO:0000259" key="14">
    <source>
        <dbReference type="Pfam" id="PF02776"/>
    </source>
</evidence>
<evidence type="ECO:0000256" key="11">
    <source>
        <dbReference type="RuleBase" id="RU003591"/>
    </source>
</evidence>
<evidence type="ECO:0000256" key="1">
    <source>
        <dbReference type="ARBA" id="ARBA00004974"/>
    </source>
</evidence>
<evidence type="ECO:0000256" key="5">
    <source>
        <dbReference type="ARBA" id="ARBA00022605"/>
    </source>
</evidence>
<dbReference type="EMBL" id="JAQBIE010000009">
    <property type="protein sequence ID" value="MDB6177457.1"/>
    <property type="molecule type" value="Genomic_DNA"/>
</dbReference>
<dbReference type="SUPFAM" id="SSF52518">
    <property type="entry name" value="Thiamin diphosphate-binding fold (THDP-binding)"/>
    <property type="match status" value="2"/>
</dbReference>
<accession>A0ABT4ZDL9</accession>
<comment type="cofactor">
    <cofactor evidence="11">
        <name>thiamine diphosphate</name>
        <dbReference type="ChEBI" id="CHEBI:58937"/>
    </cofactor>
    <text evidence="11">Binds 1 thiamine pyrophosphate per subunit.</text>
</comment>
<organism evidence="15 16">
    <name type="scientific">Paracoccus onchidii</name>
    <dbReference type="NCBI Taxonomy" id="3017813"/>
    <lineage>
        <taxon>Bacteria</taxon>
        <taxon>Pseudomonadati</taxon>
        <taxon>Pseudomonadota</taxon>
        <taxon>Alphaproteobacteria</taxon>
        <taxon>Rhodobacterales</taxon>
        <taxon>Paracoccaceae</taxon>
        <taxon>Paracoccus</taxon>
    </lineage>
</organism>
<keyword evidence="6 11" id="KW-0808">Transferase</keyword>
<evidence type="ECO:0000256" key="9">
    <source>
        <dbReference type="ARBA" id="ARBA00023052"/>
    </source>
</evidence>
<dbReference type="NCBIfam" id="TIGR00118">
    <property type="entry name" value="acolac_lg"/>
    <property type="match status" value="1"/>
</dbReference>
<comment type="pathway">
    <text evidence="1 11">Amino-acid biosynthesis; L-isoleucine biosynthesis; L-isoleucine from 2-oxobutanoate: step 1/4.</text>
</comment>
<dbReference type="Proteomes" id="UP001165641">
    <property type="component" value="Unassembled WGS sequence"/>
</dbReference>
<comment type="catalytic activity">
    <reaction evidence="11">
        <text>2 pyruvate + H(+) = (2S)-2-acetolactate + CO2</text>
        <dbReference type="Rhea" id="RHEA:25249"/>
        <dbReference type="ChEBI" id="CHEBI:15361"/>
        <dbReference type="ChEBI" id="CHEBI:15378"/>
        <dbReference type="ChEBI" id="CHEBI:16526"/>
        <dbReference type="ChEBI" id="CHEBI:58476"/>
        <dbReference type="EC" id="2.2.1.6"/>
    </reaction>
</comment>
<keyword evidence="7 11" id="KW-0479">Metal-binding</keyword>
<dbReference type="Gene3D" id="3.40.50.1220">
    <property type="entry name" value="TPP-binding domain"/>
    <property type="match status" value="1"/>
</dbReference>
<dbReference type="Pfam" id="PF02775">
    <property type="entry name" value="TPP_enzyme_C"/>
    <property type="match status" value="1"/>
</dbReference>
<comment type="similarity">
    <text evidence="3 11">Belongs to the TPP enzyme family.</text>
</comment>
<dbReference type="InterPro" id="IPR012000">
    <property type="entry name" value="Thiamin_PyroP_enz_cen_dom"/>
</dbReference>
<evidence type="ECO:0000256" key="6">
    <source>
        <dbReference type="ARBA" id="ARBA00022679"/>
    </source>
</evidence>
<evidence type="ECO:0000313" key="16">
    <source>
        <dbReference type="Proteomes" id="UP001165641"/>
    </source>
</evidence>
<dbReference type="RefSeq" id="WP_271888582.1">
    <property type="nucleotide sequence ID" value="NZ_JAQBIE010000009.1"/>
</dbReference>